<evidence type="ECO:0000256" key="1">
    <source>
        <dbReference type="ARBA" id="ARBA00010118"/>
    </source>
</evidence>
<feature type="transmembrane region" description="Helical" evidence="3">
    <location>
        <begin position="97"/>
        <end position="120"/>
    </location>
</feature>
<dbReference type="PANTHER" id="PTHR12203">
    <property type="entry name" value="KDEL LYS-ASP-GLU-LEU CONTAINING - RELATED"/>
    <property type="match status" value="1"/>
</dbReference>
<feature type="transmembrane region" description="Helical" evidence="3">
    <location>
        <begin position="65"/>
        <end position="85"/>
    </location>
</feature>
<evidence type="ECO:0000256" key="2">
    <source>
        <dbReference type="ARBA" id="ARBA00022679"/>
    </source>
</evidence>
<dbReference type="EMBL" id="JAGHQM010000055">
    <property type="protein sequence ID" value="KAH0565848.1"/>
    <property type="molecule type" value="Genomic_DNA"/>
</dbReference>
<keyword evidence="2" id="KW-0808">Transferase</keyword>
<comment type="caution">
    <text evidence="5">The sequence shown here is derived from an EMBL/GenBank/DDBJ whole genome shotgun (WGS) entry which is preliminary data.</text>
</comment>
<keyword evidence="3" id="KW-0472">Membrane</keyword>
<accession>A0A9P8RTR4</accession>
<proteinExistence type="inferred from homology"/>
<feature type="transmembrane region" description="Helical" evidence="3">
    <location>
        <begin position="219"/>
        <end position="237"/>
    </location>
</feature>
<evidence type="ECO:0000313" key="5">
    <source>
        <dbReference type="EMBL" id="KAH0565848.1"/>
    </source>
</evidence>
<evidence type="ECO:0000259" key="4">
    <source>
        <dbReference type="SMART" id="SM00672"/>
    </source>
</evidence>
<protein>
    <recommendedName>
        <fullName evidence="4">Glycosyl transferase CAP10 domain-containing protein</fullName>
    </recommendedName>
</protein>
<feature type="non-terminal residue" evidence="5">
    <location>
        <position position="1"/>
    </location>
</feature>
<keyword evidence="3" id="KW-1133">Transmembrane helix</keyword>
<dbReference type="Proteomes" id="UP000750711">
    <property type="component" value="Unassembled WGS sequence"/>
</dbReference>
<sequence>PFLTPAIHLYLQYSPPAGAVALPRPATEESSSKATFLERFLSPTTAYILVACGSCIPLIPVSASVPALGVACLFLLCQAVVYILLMRHIQTGDEKPISFIFALEPTCLRVAAILTLALVIAPKQALSFVSLGMTAIAKAFLWVSFSILVSSSGTSHLWKLLTVFKCSRGHSISASTISTFGISTSQVQFQTSLLRAGGAGLGAVVALWQTFHSIIGLKFSRRIFIVFSLLPLLIFLYKPTISDHPLKWVAGMSDKLDTVSNHPVDELMKSAQQHYQKMVQGQSKTLKEAVREYKRRYNRSPPPNFDIWFEYARANGVILVDEYDVIMETLEPFWGIAPAEIRRRIQSAMKSGKNTKILSIKNHTANGVPNDDWLIEEIKSWLPETLAYLPDVDLILNSLDEPRVVVPRDMLDSIFQHRFTGASSSNVGEPSVSEVTPVHFADTNKQNVWSFATLSCPVDSPSRQPSLTHHSATHMHLHFVRNVTAAKDICSKPEYATTHGFFASPDSFLFTNTLVPIFSQSKLSSFQDILYPSPYYSEGYDLGRYVEEEDVNWEEKHNELYWAGSTTGGHSHEGNWRYQHRQRLVDFVNKKDQDIMLLNETRPGKWVTYHDVMGTMSQLFNVKFTAVLQCDAVDCIEQKAHFHVDDRVEMSQAYGSKFVLDLDGNSFSGRFYRLLGSKCAVLKQTIFREWHDDWIVPWVHYIPVSMGMTELPEIMRYLALTPAGQDRSKRIAEDGRAWAQRALRKEDMQSAFFRLLLEYGRLLNDDRDSLR</sequence>
<dbReference type="InterPro" id="IPR051091">
    <property type="entry name" value="O-Glucosyltr/Glycosyltrsf_90"/>
</dbReference>
<gene>
    <name evidence="5" type="ORF">GP486_000745</name>
</gene>
<dbReference type="GO" id="GO:0016740">
    <property type="term" value="F:transferase activity"/>
    <property type="evidence" value="ECO:0007669"/>
    <property type="project" value="UniProtKB-KW"/>
</dbReference>
<name>A0A9P8RTR4_9PEZI</name>
<keyword evidence="3" id="KW-0812">Transmembrane</keyword>
<feature type="domain" description="Glycosyl transferase CAP10" evidence="4">
    <location>
        <begin position="477"/>
        <end position="766"/>
    </location>
</feature>
<dbReference type="Pfam" id="PF05686">
    <property type="entry name" value="Glyco_transf_90"/>
    <property type="match status" value="1"/>
</dbReference>
<keyword evidence="6" id="KW-1185">Reference proteome</keyword>
<feature type="transmembrane region" description="Helical" evidence="3">
    <location>
        <begin position="126"/>
        <end position="149"/>
    </location>
</feature>
<dbReference type="PANTHER" id="PTHR12203:SF35">
    <property type="entry name" value="PROTEIN O-GLUCOSYLTRANSFERASE 1"/>
    <property type="match status" value="1"/>
</dbReference>
<evidence type="ECO:0000313" key="6">
    <source>
        <dbReference type="Proteomes" id="UP000750711"/>
    </source>
</evidence>
<dbReference type="InterPro" id="IPR006598">
    <property type="entry name" value="CAP10"/>
</dbReference>
<organism evidence="5 6">
    <name type="scientific">Trichoglossum hirsutum</name>
    <dbReference type="NCBI Taxonomy" id="265104"/>
    <lineage>
        <taxon>Eukaryota</taxon>
        <taxon>Fungi</taxon>
        <taxon>Dikarya</taxon>
        <taxon>Ascomycota</taxon>
        <taxon>Pezizomycotina</taxon>
        <taxon>Geoglossomycetes</taxon>
        <taxon>Geoglossales</taxon>
        <taxon>Geoglossaceae</taxon>
        <taxon>Trichoglossum</taxon>
    </lineage>
</organism>
<reference evidence="5" key="1">
    <citation type="submission" date="2021-03" db="EMBL/GenBank/DDBJ databases">
        <title>Comparative genomics and phylogenomic investigation of the class Geoglossomycetes provide insights into ecological specialization and systematics.</title>
        <authorList>
            <person name="Melie T."/>
            <person name="Pirro S."/>
            <person name="Miller A.N."/>
            <person name="Quandt A."/>
        </authorList>
    </citation>
    <scope>NUCLEOTIDE SEQUENCE</scope>
    <source>
        <strain evidence="5">CAQ_001_2017</strain>
    </source>
</reference>
<comment type="similarity">
    <text evidence="1">Belongs to the glycosyltransferase 90 family.</text>
</comment>
<dbReference type="AlphaFoldDB" id="A0A9P8RTR4"/>
<feature type="transmembrane region" description="Helical" evidence="3">
    <location>
        <begin position="40"/>
        <end position="59"/>
    </location>
</feature>
<dbReference type="SMART" id="SM00672">
    <property type="entry name" value="CAP10"/>
    <property type="match status" value="1"/>
</dbReference>
<evidence type="ECO:0000256" key="3">
    <source>
        <dbReference type="SAM" id="Phobius"/>
    </source>
</evidence>